<dbReference type="SUPFAM" id="SSF51735">
    <property type="entry name" value="NAD(P)-binding Rossmann-fold domains"/>
    <property type="match status" value="1"/>
</dbReference>
<evidence type="ECO:0000256" key="5">
    <source>
        <dbReference type="RuleBase" id="RU004417"/>
    </source>
</evidence>
<dbReference type="PIRSF" id="PIRSF000185">
    <property type="entry name" value="Glu_DH"/>
    <property type="match status" value="1"/>
</dbReference>
<evidence type="ECO:0000313" key="8">
    <source>
        <dbReference type="Proteomes" id="UP001596989"/>
    </source>
</evidence>
<dbReference type="InterPro" id="IPR006097">
    <property type="entry name" value="Glu/Leu/Phe/Val/Trp_DH_dimer"/>
</dbReference>
<dbReference type="InterPro" id="IPR046346">
    <property type="entry name" value="Aminoacid_DH-like_N_sf"/>
</dbReference>
<dbReference type="InterPro" id="IPR014362">
    <property type="entry name" value="Glu_DH"/>
</dbReference>
<keyword evidence="3 4" id="KW-0560">Oxidoreductase</keyword>
<dbReference type="PROSITE" id="PS00074">
    <property type="entry name" value="GLFV_DEHYDROGENASE"/>
    <property type="match status" value="1"/>
</dbReference>
<gene>
    <name evidence="7" type="ORF">ACFQ2I_16365</name>
</gene>
<dbReference type="InterPro" id="IPR033922">
    <property type="entry name" value="NAD_bind_Glu_DH"/>
</dbReference>
<dbReference type="Gene3D" id="3.40.50.720">
    <property type="entry name" value="NAD(P)-binding Rossmann-like Domain"/>
    <property type="match status" value="1"/>
</dbReference>
<dbReference type="InterPro" id="IPR033524">
    <property type="entry name" value="Glu/Leu/Phe/Val_DH_AS"/>
</dbReference>
<reference evidence="8" key="1">
    <citation type="journal article" date="2019" name="Int. J. Syst. Evol. Microbiol.">
        <title>The Global Catalogue of Microorganisms (GCM) 10K type strain sequencing project: providing services to taxonomists for standard genome sequencing and annotation.</title>
        <authorList>
            <consortium name="The Broad Institute Genomics Platform"/>
            <consortium name="The Broad Institute Genome Sequencing Center for Infectious Disease"/>
            <person name="Wu L."/>
            <person name="Ma J."/>
        </authorList>
    </citation>
    <scope>NUCLEOTIDE SEQUENCE [LARGE SCALE GENOMIC DNA]</scope>
    <source>
        <strain evidence="8">CCUG 59129</strain>
    </source>
</reference>
<keyword evidence="8" id="KW-1185">Reference proteome</keyword>
<dbReference type="PRINTS" id="PR00082">
    <property type="entry name" value="GLFDHDRGNASE"/>
</dbReference>
<dbReference type="InterPro" id="IPR036291">
    <property type="entry name" value="NAD(P)-bd_dom_sf"/>
</dbReference>
<dbReference type="InterPro" id="IPR006095">
    <property type="entry name" value="Glu/Leu/Phe/Val/Trp_DH"/>
</dbReference>
<dbReference type="Pfam" id="PF00208">
    <property type="entry name" value="ELFV_dehydrog"/>
    <property type="match status" value="1"/>
</dbReference>
<dbReference type="EMBL" id="JBHTJZ010000024">
    <property type="protein sequence ID" value="MFD0960966.1"/>
    <property type="molecule type" value="Genomic_DNA"/>
</dbReference>
<comment type="similarity">
    <text evidence="1 4 5">Belongs to the Glu/Leu/Phe/Val dehydrogenases family.</text>
</comment>
<protein>
    <recommendedName>
        <fullName evidence="2 4">Glutamate dehydrogenase</fullName>
    </recommendedName>
</protein>
<proteinExistence type="inferred from homology"/>
<dbReference type="CDD" id="cd01076">
    <property type="entry name" value="NAD_bind_1_Glu_DH"/>
    <property type="match status" value="1"/>
</dbReference>
<dbReference type="InterPro" id="IPR006096">
    <property type="entry name" value="Glu/Leu/Phe/Val/Trp_DH_C"/>
</dbReference>
<accession>A0ABW3HTW3</accession>
<evidence type="ECO:0000256" key="2">
    <source>
        <dbReference type="ARBA" id="ARBA00012896"/>
    </source>
</evidence>
<evidence type="ECO:0000259" key="6">
    <source>
        <dbReference type="SMART" id="SM00839"/>
    </source>
</evidence>
<dbReference type="Gene3D" id="3.40.50.10860">
    <property type="entry name" value="Leucine Dehydrogenase, chain A, domain 1"/>
    <property type="match status" value="1"/>
</dbReference>
<feature type="domain" description="Glutamate/phenylalanine/leucine/valine/L-tryptophan dehydrogenase C-terminal" evidence="6">
    <location>
        <begin position="194"/>
        <end position="458"/>
    </location>
</feature>
<dbReference type="SUPFAM" id="SSF53223">
    <property type="entry name" value="Aminoacid dehydrogenase-like, N-terminal domain"/>
    <property type="match status" value="1"/>
</dbReference>
<sequence>MDLQTDEIIGQSLQVLKETSSFLSDVNGCHRDQVFDSLAAILSTPNKVHKAFLRIPLENGNVRRIPAYRIQHNDTLGPYKGGIRFHESVNETEVANLAALMTLKNALHEIPFGGGKGGIIINPQHYTAKELNLICKKYVQYFNDILGPDKDIPAPDMGSGEREMDWMMSEYKSINPGKPYLGSFTGKSTVSGGSLGRKEATGKGVYFSFRYMLHHYANDHREWLTGTDNRFARSLLALADHPRPLTVAVQGFGNVGAVAALEAHRCSYLNGKVVAVSDRNVTLFHADGLPVPVLYEYSSRHWGDLPKTAEELATLGVHAQILDREQVLFLDVDVLFLAALQDQVREDNVEQVRARFIVEGANAPITGKADAALANRDIIVIPDILANAGGVIVSYFEWLQDRETQFYDEEQVYNLLYGKMQGTMKGILPAFFADGLTLRQNCYKHAVKKLSTALYRQGKLF</sequence>
<evidence type="ECO:0000313" key="7">
    <source>
        <dbReference type="EMBL" id="MFD0960966.1"/>
    </source>
</evidence>
<dbReference type="PANTHER" id="PTHR11606:SF13">
    <property type="entry name" value="GLUTAMATE DEHYDROGENASE 1, MITOCHONDRIAL"/>
    <property type="match status" value="1"/>
</dbReference>
<dbReference type="Pfam" id="PF02812">
    <property type="entry name" value="ELFV_dehydrog_N"/>
    <property type="match status" value="1"/>
</dbReference>
<evidence type="ECO:0000256" key="3">
    <source>
        <dbReference type="ARBA" id="ARBA00023002"/>
    </source>
</evidence>
<evidence type="ECO:0000256" key="4">
    <source>
        <dbReference type="PIRNR" id="PIRNR000185"/>
    </source>
</evidence>
<organism evidence="7 8">
    <name type="scientific">Paenibacillus chungangensis</name>
    <dbReference type="NCBI Taxonomy" id="696535"/>
    <lineage>
        <taxon>Bacteria</taxon>
        <taxon>Bacillati</taxon>
        <taxon>Bacillota</taxon>
        <taxon>Bacilli</taxon>
        <taxon>Bacillales</taxon>
        <taxon>Paenibacillaceae</taxon>
        <taxon>Paenibacillus</taxon>
    </lineage>
</organism>
<dbReference type="GO" id="GO:0016491">
    <property type="term" value="F:oxidoreductase activity"/>
    <property type="evidence" value="ECO:0007669"/>
    <property type="project" value="UniProtKB-KW"/>
</dbReference>
<dbReference type="PANTHER" id="PTHR11606">
    <property type="entry name" value="GLUTAMATE DEHYDROGENASE"/>
    <property type="match status" value="1"/>
</dbReference>
<comment type="caution">
    <text evidence="7">The sequence shown here is derived from an EMBL/GenBank/DDBJ whole genome shotgun (WGS) entry which is preliminary data.</text>
</comment>
<dbReference type="Proteomes" id="UP001596989">
    <property type="component" value="Unassembled WGS sequence"/>
</dbReference>
<name>A0ABW3HTW3_9BACL</name>
<dbReference type="SMART" id="SM00839">
    <property type="entry name" value="ELFV_dehydrog"/>
    <property type="match status" value="1"/>
</dbReference>
<evidence type="ECO:0000256" key="1">
    <source>
        <dbReference type="ARBA" id="ARBA00006382"/>
    </source>
</evidence>
<dbReference type="RefSeq" id="WP_377565986.1">
    <property type="nucleotide sequence ID" value="NZ_JBHTJZ010000024.1"/>
</dbReference>